<dbReference type="EMBL" id="LAZR01062145">
    <property type="protein sequence ID" value="KKK62132.1"/>
    <property type="molecule type" value="Genomic_DNA"/>
</dbReference>
<proteinExistence type="predicted"/>
<dbReference type="Pfam" id="PF25188">
    <property type="entry name" value="Tad6"/>
    <property type="match status" value="1"/>
</dbReference>
<dbReference type="AlphaFoldDB" id="A0A0F8WZ33"/>
<sequence>MRELLRERNYHKWGYVVRTERLSGEDAAGGPPFEMRSAFTLEGGYLGNPKDARFLCAKRGIRPEKAHPSHNVCSIGFCQKEQKWYGWSHRAIFGFGIGDVVKEGDCCAESGWTEEYLVEHPEEDRRLPVGFEAKTLDDAKRMAVAFAESVS</sequence>
<protein>
    <submittedName>
        <fullName evidence="1">Uncharacterized protein</fullName>
    </submittedName>
</protein>
<reference evidence="1" key="1">
    <citation type="journal article" date="2015" name="Nature">
        <title>Complex archaea that bridge the gap between prokaryotes and eukaryotes.</title>
        <authorList>
            <person name="Spang A."/>
            <person name="Saw J.H."/>
            <person name="Jorgensen S.L."/>
            <person name="Zaremba-Niedzwiedzka K."/>
            <person name="Martijn J."/>
            <person name="Lind A.E."/>
            <person name="van Eijk R."/>
            <person name="Schleper C."/>
            <person name="Guy L."/>
            <person name="Ettema T.J."/>
        </authorList>
    </citation>
    <scope>NUCLEOTIDE SEQUENCE</scope>
</reference>
<gene>
    <name evidence="1" type="ORF">LCGC14_3007390</name>
</gene>
<comment type="caution">
    <text evidence="1">The sequence shown here is derived from an EMBL/GenBank/DDBJ whole genome shotgun (WGS) entry which is preliminary data.</text>
</comment>
<evidence type="ECO:0000313" key="1">
    <source>
        <dbReference type="EMBL" id="KKK62132.1"/>
    </source>
</evidence>
<organism evidence="1">
    <name type="scientific">marine sediment metagenome</name>
    <dbReference type="NCBI Taxonomy" id="412755"/>
    <lineage>
        <taxon>unclassified sequences</taxon>
        <taxon>metagenomes</taxon>
        <taxon>ecological metagenomes</taxon>
    </lineage>
</organism>
<name>A0A0F8WZ33_9ZZZZ</name>
<dbReference type="InterPro" id="IPR057386">
    <property type="entry name" value="Tad6-like"/>
</dbReference>
<accession>A0A0F8WZ33</accession>